<comment type="subcellular location">
    <subcellularLocation>
        <location evidence="2">Endomembrane system</location>
        <topology evidence="2">Multi-pass membrane protein</topology>
    </subcellularLocation>
</comment>
<evidence type="ECO:0000256" key="12">
    <source>
        <dbReference type="SAM" id="SignalP"/>
    </source>
</evidence>
<reference evidence="15 16" key="2">
    <citation type="submission" date="2024-10" db="EMBL/GenBank/DDBJ databases">
        <authorList>
            <person name="Ryan C."/>
        </authorList>
    </citation>
    <scope>NUCLEOTIDE SEQUENCE [LARGE SCALE GENOMIC DNA]</scope>
</reference>
<evidence type="ECO:0000256" key="3">
    <source>
        <dbReference type="ARBA" id="ARBA00004906"/>
    </source>
</evidence>
<comment type="catalytic activity">
    <reaction evidence="1">
        <text>S-ubiquitinyl-[E2 ubiquitin-conjugating enzyme]-L-cysteine + [acceptor protein]-L-lysine = [E2 ubiquitin-conjugating enzyme]-L-cysteine + N(6)-ubiquitinyl-[acceptor protein]-L-lysine.</text>
        <dbReference type="EC" id="2.3.2.27"/>
    </reaction>
</comment>
<evidence type="ECO:0000313" key="15">
    <source>
        <dbReference type="EMBL" id="CAL5088910.1"/>
    </source>
</evidence>
<evidence type="ECO:0000256" key="8">
    <source>
        <dbReference type="ARBA" id="ARBA00022989"/>
    </source>
</evidence>
<dbReference type="InterPro" id="IPR021319">
    <property type="entry name" value="DUF2921"/>
</dbReference>
<keyword evidence="7" id="KW-0833">Ubl conjugation pathway</keyword>
<evidence type="ECO:0000256" key="7">
    <source>
        <dbReference type="ARBA" id="ARBA00022786"/>
    </source>
</evidence>
<evidence type="ECO:0000259" key="14">
    <source>
        <dbReference type="Pfam" id="PF25333"/>
    </source>
</evidence>
<evidence type="ECO:0000256" key="1">
    <source>
        <dbReference type="ARBA" id="ARBA00000900"/>
    </source>
</evidence>
<dbReference type="EC" id="2.3.2.27" evidence="4"/>
<keyword evidence="16" id="KW-1185">Reference proteome</keyword>
<dbReference type="GO" id="GO:0012505">
    <property type="term" value="C:endomembrane system"/>
    <property type="evidence" value="ECO:0007669"/>
    <property type="project" value="UniProtKB-SubCell"/>
</dbReference>
<evidence type="ECO:0000259" key="13">
    <source>
        <dbReference type="Pfam" id="PF11145"/>
    </source>
</evidence>
<evidence type="ECO:0000313" key="16">
    <source>
        <dbReference type="Proteomes" id="UP001497457"/>
    </source>
</evidence>
<feature type="region of interest" description="Disordered" evidence="10">
    <location>
        <begin position="224"/>
        <end position="249"/>
    </location>
</feature>
<dbReference type="AlphaFoldDB" id="A0ABC9G847"/>
<evidence type="ECO:0000256" key="4">
    <source>
        <dbReference type="ARBA" id="ARBA00012483"/>
    </source>
</evidence>
<proteinExistence type="predicted"/>
<evidence type="ECO:0000256" key="6">
    <source>
        <dbReference type="ARBA" id="ARBA00022692"/>
    </source>
</evidence>
<keyword evidence="12" id="KW-0732">Signal</keyword>
<evidence type="ECO:0000256" key="5">
    <source>
        <dbReference type="ARBA" id="ARBA00022679"/>
    </source>
</evidence>
<reference evidence="16" key="1">
    <citation type="submission" date="2024-06" db="EMBL/GenBank/DDBJ databases">
        <authorList>
            <person name="Ryan C."/>
        </authorList>
    </citation>
    <scope>NUCLEOTIDE SEQUENCE [LARGE SCALE GENOMIC DNA]</scope>
</reference>
<dbReference type="PANTHER" id="PTHR33389:SF33">
    <property type="entry name" value="DUF2921 FAMILY PROTEIN"/>
    <property type="match status" value="1"/>
</dbReference>
<dbReference type="EMBL" id="OZ075118">
    <property type="protein sequence ID" value="CAL5088910.1"/>
    <property type="molecule type" value="Genomic_DNA"/>
</dbReference>
<feature type="transmembrane region" description="Helical" evidence="11">
    <location>
        <begin position="594"/>
        <end position="617"/>
    </location>
</feature>
<accession>A0ABC9G847</accession>
<feature type="domain" description="SWEET-like" evidence="13">
    <location>
        <begin position="428"/>
        <end position="487"/>
    </location>
</feature>
<evidence type="ECO:0000256" key="11">
    <source>
        <dbReference type="SAM" id="Phobius"/>
    </source>
</evidence>
<comment type="pathway">
    <text evidence="3">Protein modification; protein ubiquitination.</text>
</comment>
<evidence type="ECO:0000256" key="10">
    <source>
        <dbReference type="SAM" id="MobiDB-lite"/>
    </source>
</evidence>
<dbReference type="InterPro" id="IPR057425">
    <property type="entry name" value="DUF2921_N"/>
</dbReference>
<keyword evidence="6 11" id="KW-0812">Transmembrane</keyword>
<gene>
    <name evidence="15" type="ORF">URODEC1_LOCUS113077</name>
</gene>
<dbReference type="Pfam" id="PF25333">
    <property type="entry name" value="DUF2921_N"/>
    <property type="match status" value="2"/>
</dbReference>
<keyword evidence="9 11" id="KW-0472">Membrane</keyword>
<keyword evidence="5" id="KW-0808">Transferase</keyword>
<name>A0ABC9G847_9POAL</name>
<dbReference type="GO" id="GO:0061630">
    <property type="term" value="F:ubiquitin protein ligase activity"/>
    <property type="evidence" value="ECO:0007669"/>
    <property type="project" value="UniProtKB-EC"/>
</dbReference>
<keyword evidence="8 11" id="KW-1133">Transmembrane helix</keyword>
<dbReference type="Proteomes" id="UP001497457">
    <property type="component" value="Chromosome 8b"/>
</dbReference>
<organism evidence="15 16">
    <name type="scientific">Urochloa decumbens</name>
    <dbReference type="NCBI Taxonomy" id="240449"/>
    <lineage>
        <taxon>Eukaryota</taxon>
        <taxon>Viridiplantae</taxon>
        <taxon>Streptophyta</taxon>
        <taxon>Embryophyta</taxon>
        <taxon>Tracheophyta</taxon>
        <taxon>Spermatophyta</taxon>
        <taxon>Magnoliopsida</taxon>
        <taxon>Liliopsida</taxon>
        <taxon>Poales</taxon>
        <taxon>Poaceae</taxon>
        <taxon>PACMAD clade</taxon>
        <taxon>Panicoideae</taxon>
        <taxon>Panicodae</taxon>
        <taxon>Paniceae</taxon>
        <taxon>Melinidinae</taxon>
        <taxon>Urochloa</taxon>
    </lineage>
</organism>
<dbReference type="Pfam" id="PF11145">
    <property type="entry name" value="DUF2921"/>
    <property type="match status" value="2"/>
</dbReference>
<evidence type="ECO:0000256" key="2">
    <source>
        <dbReference type="ARBA" id="ARBA00004127"/>
    </source>
</evidence>
<feature type="domain" description="DUF2921" evidence="14">
    <location>
        <begin position="343"/>
        <end position="414"/>
    </location>
</feature>
<feature type="signal peptide" evidence="12">
    <location>
        <begin position="1"/>
        <end position="26"/>
    </location>
</feature>
<sequence>MARPKILESSTHLCLLLVTIFQAATAISYSSYSSLCHFPVPSPDLHTTGNHSRSTATASNNLFLRETSNNLNFPWISTGHFSGGDDLLFVPERSYAVRSFSLIPRHSTLTTDPTVVRLAATLALEGSRVDSRRREFHHSVTFELEGYYSTAATSSAELCMIGSGSYARDDGSDTDVLLSDSVSDCLALRASPSLEGAGFAAIILIAYADDSHFDSDSGYTYAETTASCPPPVTPARDGQHASLRSQGYRDTGDLSDIKYNYTLAEKAKEYYHSNPVLSKDRNGSFPGNHSCRDFAFHFNLKKPEGPGYAWPVTIGSTVVKGDSLMPDDLFSQRVAPEVNTQRLLNVSYDHEGVYDTKTGSLCMVACLVGNGSSDCEVLVTVQFAHVETTEARAHVVGTISSLRRKSDPLFFEALEMESQGSMRPRDESRMNTEIIMLELSPALFAVVLILQLRHAKKHPEGVPSMSITMLAVLALGSLIPLMLDFEPTINANTQYRIASIHCGGGIVSRRIGSRCVPAPCWPSCCSCAFSSWPCRGGDQRNLLVLDGFLLPQVISNVFSGAKARALSPWFYVGGTVIRAAPHAYDVYAGPRGNLSGGVALDVAVLFGMALLGVLLFLQQRVRLQGAFLCSSSKRTSGAYRMISSVP</sequence>
<dbReference type="PANTHER" id="PTHR33389">
    <property type="entry name" value="FAMILY PROTEIN, PUTATIVE (DUF2921)-RELATED"/>
    <property type="match status" value="1"/>
</dbReference>
<feature type="domain" description="DUF2921" evidence="14">
    <location>
        <begin position="47"/>
        <end position="185"/>
    </location>
</feature>
<protein>
    <recommendedName>
        <fullName evidence="4">RING-type E3 ubiquitin transferase</fullName>
        <ecNumber evidence="4">2.3.2.27</ecNumber>
    </recommendedName>
</protein>
<feature type="chain" id="PRO_5044759312" description="RING-type E3 ubiquitin transferase" evidence="12">
    <location>
        <begin position="27"/>
        <end position="646"/>
    </location>
</feature>
<feature type="domain" description="SWEET-like" evidence="13">
    <location>
        <begin position="542"/>
        <end position="621"/>
    </location>
</feature>
<evidence type="ECO:0000256" key="9">
    <source>
        <dbReference type="ARBA" id="ARBA00023136"/>
    </source>
</evidence>